<evidence type="ECO:0000256" key="2">
    <source>
        <dbReference type="ARBA" id="ARBA00022475"/>
    </source>
</evidence>
<feature type="compositionally biased region" description="Polar residues" evidence="12">
    <location>
        <begin position="81"/>
        <end position="100"/>
    </location>
</feature>
<keyword evidence="2 11" id="KW-1003">Cell membrane</keyword>
<dbReference type="Pfam" id="PF02669">
    <property type="entry name" value="KdpC"/>
    <property type="match status" value="2"/>
</dbReference>
<keyword evidence="1 11" id="KW-0813">Transport</keyword>
<proteinExistence type="inferred from homology"/>
<evidence type="ECO:0000256" key="5">
    <source>
        <dbReference type="ARBA" id="ARBA00022741"/>
    </source>
</evidence>
<keyword evidence="8 11" id="KW-1133">Transmembrane helix</keyword>
<keyword evidence="7 11" id="KW-0630">Potassium</keyword>
<dbReference type="PANTHER" id="PTHR30042">
    <property type="entry name" value="POTASSIUM-TRANSPORTING ATPASE C CHAIN"/>
    <property type="match status" value="1"/>
</dbReference>
<dbReference type="HAMAP" id="MF_00276">
    <property type="entry name" value="KdpC"/>
    <property type="match status" value="1"/>
</dbReference>
<evidence type="ECO:0000256" key="8">
    <source>
        <dbReference type="ARBA" id="ARBA00022989"/>
    </source>
</evidence>
<dbReference type="Proteomes" id="UP000650628">
    <property type="component" value="Unassembled WGS sequence"/>
</dbReference>
<comment type="function">
    <text evidence="11">Part of the high-affinity ATP-driven potassium transport (or Kdp) system, which catalyzes the hydrolysis of ATP coupled with the electrogenic transport of potassium into the cytoplasm. This subunit acts as a catalytic chaperone that increases the ATP-binding affinity of the ATP-hydrolyzing subunit KdpB by the formation of a transient KdpB/KdpC/ATP ternary complex.</text>
</comment>
<comment type="subcellular location">
    <subcellularLocation>
        <location evidence="11">Cell membrane</location>
        <topology evidence="11">Single-pass membrane protein</topology>
    </subcellularLocation>
</comment>
<keyword evidence="14" id="KW-1185">Reference proteome</keyword>
<keyword evidence="3 11" id="KW-0633">Potassium transport</keyword>
<dbReference type="GO" id="GO:0008556">
    <property type="term" value="F:P-type potassium transmembrane transporter activity"/>
    <property type="evidence" value="ECO:0007669"/>
    <property type="project" value="InterPro"/>
</dbReference>
<keyword evidence="9 11" id="KW-0406">Ion transport</keyword>
<organism evidence="13 14">
    <name type="scientific">Planotetraspora mira</name>
    <dbReference type="NCBI Taxonomy" id="58121"/>
    <lineage>
        <taxon>Bacteria</taxon>
        <taxon>Bacillati</taxon>
        <taxon>Actinomycetota</taxon>
        <taxon>Actinomycetes</taxon>
        <taxon>Streptosporangiales</taxon>
        <taxon>Streptosporangiaceae</taxon>
        <taxon>Planotetraspora</taxon>
    </lineage>
</organism>
<evidence type="ECO:0000256" key="10">
    <source>
        <dbReference type="ARBA" id="ARBA00023136"/>
    </source>
</evidence>
<evidence type="ECO:0000256" key="3">
    <source>
        <dbReference type="ARBA" id="ARBA00022538"/>
    </source>
</evidence>
<evidence type="ECO:0000256" key="6">
    <source>
        <dbReference type="ARBA" id="ARBA00022840"/>
    </source>
</evidence>
<name>A0A8J3TRL2_9ACTN</name>
<keyword evidence="6 11" id="KW-0067">ATP-binding</keyword>
<evidence type="ECO:0000256" key="12">
    <source>
        <dbReference type="SAM" id="MobiDB-lite"/>
    </source>
</evidence>
<feature type="transmembrane region" description="Helical" evidence="11">
    <location>
        <begin position="20"/>
        <end position="42"/>
    </location>
</feature>
<dbReference type="GO" id="GO:0005524">
    <property type="term" value="F:ATP binding"/>
    <property type="evidence" value="ECO:0007669"/>
    <property type="project" value="UniProtKB-UniRule"/>
</dbReference>
<feature type="region of interest" description="Disordered" evidence="12">
    <location>
        <begin position="80"/>
        <end position="106"/>
    </location>
</feature>
<sequence>MPLMTRAPAWVVQHLAAVRALLVLTAITGVIYPVVVWGVALLPGLHNRAEGSMVTIGGRTVGSQIIGQLFTDRNGDPLKQYFQSRPSNAGTGYDPTSTGAGNLGPEDIVDTLPEDPAKKAVAIAAHKARDSLLTQVCTRSKAVGALEGVDGSRPFCTPGGVGAVLSLIGPRDRTGHVTRPTRVVSVNEQCGIVARPFLTTYAGRPVECARYGGDYLVGEIVPIRGDAPATPAVPADAVTASGSGLDPHISPAYARLQAPRVARARGIPTDAVLKAITANEDGRVLGFIGEPRVDVLRLNIDLDKRYPFRG</sequence>
<dbReference type="GO" id="GO:0005886">
    <property type="term" value="C:plasma membrane"/>
    <property type="evidence" value="ECO:0007669"/>
    <property type="project" value="UniProtKB-SubCell"/>
</dbReference>
<dbReference type="AlphaFoldDB" id="A0A8J3TRL2"/>
<evidence type="ECO:0000313" key="14">
    <source>
        <dbReference type="Proteomes" id="UP000650628"/>
    </source>
</evidence>
<comment type="subunit">
    <text evidence="11">The system is composed of three essential subunits: KdpA, KdpB and KdpC.</text>
</comment>
<evidence type="ECO:0000313" key="13">
    <source>
        <dbReference type="EMBL" id="GII30057.1"/>
    </source>
</evidence>
<dbReference type="InterPro" id="IPR003820">
    <property type="entry name" value="KdpC"/>
</dbReference>
<evidence type="ECO:0000256" key="1">
    <source>
        <dbReference type="ARBA" id="ARBA00022448"/>
    </source>
</evidence>
<evidence type="ECO:0000256" key="7">
    <source>
        <dbReference type="ARBA" id="ARBA00022958"/>
    </source>
</evidence>
<dbReference type="EMBL" id="BOOO01000017">
    <property type="protein sequence ID" value="GII30057.1"/>
    <property type="molecule type" value="Genomic_DNA"/>
</dbReference>
<comment type="caution">
    <text evidence="13">The sequence shown here is derived from an EMBL/GenBank/DDBJ whole genome shotgun (WGS) entry which is preliminary data.</text>
</comment>
<reference evidence="13 14" key="1">
    <citation type="submission" date="2021-01" db="EMBL/GenBank/DDBJ databases">
        <title>Whole genome shotgun sequence of Planotetraspora mira NBRC 15435.</title>
        <authorList>
            <person name="Komaki H."/>
            <person name="Tamura T."/>
        </authorList>
    </citation>
    <scope>NUCLEOTIDE SEQUENCE [LARGE SCALE GENOMIC DNA]</scope>
    <source>
        <strain evidence="13 14">NBRC 15435</strain>
    </source>
</reference>
<protein>
    <recommendedName>
        <fullName evidence="11">Potassium-transporting ATPase KdpC subunit</fullName>
    </recommendedName>
    <alternativeName>
        <fullName evidence="11">ATP phosphohydrolase [potassium-transporting] C chain</fullName>
    </alternativeName>
    <alternativeName>
        <fullName evidence="11">Potassium-binding and translocating subunit C</fullName>
    </alternativeName>
    <alternativeName>
        <fullName evidence="11">Potassium-translocating ATPase C chain</fullName>
    </alternativeName>
</protein>
<keyword evidence="4 11" id="KW-0812">Transmembrane</keyword>
<keyword evidence="10 11" id="KW-0472">Membrane</keyword>
<evidence type="ECO:0000256" key="4">
    <source>
        <dbReference type="ARBA" id="ARBA00022692"/>
    </source>
</evidence>
<gene>
    <name evidence="13" type="primary">kdpC_2</name>
    <name evidence="11" type="synonym">kdpC</name>
    <name evidence="13" type="ORF">Pmi06nite_34990</name>
</gene>
<dbReference type="PANTHER" id="PTHR30042:SF2">
    <property type="entry name" value="POTASSIUM-TRANSPORTING ATPASE KDPC SUBUNIT"/>
    <property type="match status" value="1"/>
</dbReference>
<comment type="similarity">
    <text evidence="11">Belongs to the KdpC family.</text>
</comment>
<evidence type="ECO:0000256" key="9">
    <source>
        <dbReference type="ARBA" id="ARBA00023065"/>
    </source>
</evidence>
<dbReference type="RefSeq" id="WP_239113974.1">
    <property type="nucleotide sequence ID" value="NZ_BOOO01000017.1"/>
</dbReference>
<keyword evidence="5 11" id="KW-0547">Nucleotide-binding</keyword>
<accession>A0A8J3TRL2</accession>
<evidence type="ECO:0000256" key="11">
    <source>
        <dbReference type="HAMAP-Rule" id="MF_00276"/>
    </source>
</evidence>